<name>A0ABT0X525_9ACTN</name>
<evidence type="ECO:0008006" key="4">
    <source>
        <dbReference type="Google" id="ProtNLM"/>
    </source>
</evidence>
<keyword evidence="1" id="KW-1133">Transmembrane helix</keyword>
<proteinExistence type="predicted"/>
<comment type="caution">
    <text evidence="2">The sequence shown here is derived from an EMBL/GenBank/DDBJ whole genome shotgun (WGS) entry which is preliminary data.</text>
</comment>
<dbReference type="RefSeq" id="WP_251412750.1">
    <property type="nucleotide sequence ID" value="NZ_JAMQGM010000020.1"/>
</dbReference>
<gene>
    <name evidence="2" type="ORF">M1E25_09785</name>
</gene>
<keyword evidence="3" id="KW-1185">Reference proteome</keyword>
<dbReference type="Proteomes" id="UP001167160">
    <property type="component" value="Unassembled WGS sequence"/>
</dbReference>
<evidence type="ECO:0000256" key="1">
    <source>
        <dbReference type="SAM" id="Phobius"/>
    </source>
</evidence>
<reference evidence="2" key="1">
    <citation type="journal article" date="2023" name="Int. J. Syst. Evol. Microbiol.">
        <title>Streptomyces meridianus sp. nov. isolated from brackish water of the Tagus estuary in Alcochete, Portugal.</title>
        <authorList>
            <person name="Santos J.D.N."/>
            <person name="Klimek D."/>
            <person name="Calusinska M."/>
            <person name="Lobo Da Cunha A."/>
            <person name="Catita J."/>
            <person name="Goncalves H."/>
            <person name="Gonzalez I."/>
            <person name="Reyes F."/>
            <person name="Lage O.M."/>
        </authorList>
    </citation>
    <scope>NUCLEOTIDE SEQUENCE</scope>
    <source>
        <strain evidence="2">MTZ3.1</strain>
    </source>
</reference>
<organism evidence="2 3">
    <name type="scientific">Streptomyces meridianus</name>
    <dbReference type="NCBI Taxonomy" id="2938945"/>
    <lineage>
        <taxon>Bacteria</taxon>
        <taxon>Bacillati</taxon>
        <taxon>Actinomycetota</taxon>
        <taxon>Actinomycetes</taxon>
        <taxon>Kitasatosporales</taxon>
        <taxon>Streptomycetaceae</taxon>
        <taxon>Streptomyces</taxon>
    </lineage>
</organism>
<evidence type="ECO:0000313" key="3">
    <source>
        <dbReference type="Proteomes" id="UP001167160"/>
    </source>
</evidence>
<accession>A0ABT0X525</accession>
<dbReference type="EMBL" id="JAMQGM010000020">
    <property type="protein sequence ID" value="MCM2577644.1"/>
    <property type="molecule type" value="Genomic_DNA"/>
</dbReference>
<feature type="transmembrane region" description="Helical" evidence="1">
    <location>
        <begin position="12"/>
        <end position="30"/>
    </location>
</feature>
<keyword evidence="1" id="KW-0472">Membrane</keyword>
<sequence>MRSHEFEPAKLTAGLVVLGTGVLYALDAFGELAVPSLLLVPLLSGGLCLAWVVGAYGPWSRRSDRRSDDPGGP</sequence>
<evidence type="ECO:0000313" key="2">
    <source>
        <dbReference type="EMBL" id="MCM2577644.1"/>
    </source>
</evidence>
<feature type="transmembrane region" description="Helical" evidence="1">
    <location>
        <begin position="36"/>
        <end position="57"/>
    </location>
</feature>
<keyword evidence="1" id="KW-0812">Transmembrane</keyword>
<protein>
    <recommendedName>
        <fullName evidence="4">DUF3180 domain-containing protein</fullName>
    </recommendedName>
</protein>